<proteinExistence type="predicted"/>
<reference evidence="1 2" key="1">
    <citation type="submission" date="2015-11" db="EMBL/GenBank/DDBJ databases">
        <authorList>
            <person name="Gant O."/>
            <person name="Schneider V.M."/>
            <person name="Bowman C.A."/>
            <person name="Russell D.A."/>
            <person name="Pope W.H."/>
            <person name="Jacobs-Sera D."/>
            <person name="Hendrix R.W."/>
            <person name="Hatfull G.F."/>
        </authorList>
    </citation>
    <scope>NUCLEOTIDE SEQUENCE [LARGE SCALE GENOMIC DNA]</scope>
</reference>
<gene>
    <name evidence="1" type="primary">34</name>
    <name evidence="1" type="ORF">JAWNSKI_34</name>
</gene>
<sequence length="77" mass="8380">MTKREGRYVRGVDQVAAVLTPDDVLRMREAAASGATGRELVAQFGVSKTVVSRVITGRGWAHVGGPIRAPRSYKRKQ</sequence>
<name>A0A0U4JHG6_9CAUD</name>
<accession>A0A0U4JHG6</accession>
<dbReference type="KEGG" id="vg:40077439"/>
<keyword evidence="2" id="KW-1185">Reference proteome</keyword>
<organism evidence="1 2">
    <name type="scientific">Arthrobacter phage Jawnski</name>
    <dbReference type="NCBI Taxonomy" id="1772327"/>
    <lineage>
        <taxon>Viruses</taxon>
        <taxon>Duplodnaviria</taxon>
        <taxon>Heunggongvirae</taxon>
        <taxon>Uroviricota</taxon>
        <taxon>Caudoviricetes</taxon>
        <taxon>Berryhillviridae</taxon>
        <taxon>Jawnskivirus</taxon>
        <taxon>Jawnskivirus jawnski</taxon>
        <taxon>Marthavirus jawnski</taxon>
    </lineage>
</organism>
<dbReference type="GeneID" id="40077439"/>
<dbReference type="RefSeq" id="YP_009601594.1">
    <property type="nucleotide sequence ID" value="NC_041931.1"/>
</dbReference>
<dbReference type="OrthoDB" id="26328at10239"/>
<dbReference type="Proteomes" id="UP000226460">
    <property type="component" value="Segment"/>
</dbReference>
<dbReference type="EMBL" id="KU160651">
    <property type="protein sequence ID" value="ALY09364.1"/>
    <property type="molecule type" value="Genomic_DNA"/>
</dbReference>
<evidence type="ECO:0000313" key="2">
    <source>
        <dbReference type="Proteomes" id="UP000226460"/>
    </source>
</evidence>
<evidence type="ECO:0000313" key="1">
    <source>
        <dbReference type="EMBL" id="ALY09364.1"/>
    </source>
</evidence>
<protein>
    <submittedName>
        <fullName evidence="1">Helix-turn-helix DNA binding domain protein</fullName>
    </submittedName>
</protein>